<keyword evidence="2" id="KW-0472">Membrane</keyword>
<evidence type="ECO:0000256" key="1">
    <source>
        <dbReference type="SAM" id="MobiDB-lite"/>
    </source>
</evidence>
<feature type="compositionally biased region" description="Low complexity" evidence="1">
    <location>
        <begin position="86"/>
        <end position="95"/>
    </location>
</feature>
<evidence type="ECO:0000313" key="4">
    <source>
        <dbReference type="EMBL" id="KAL2269765.1"/>
    </source>
</evidence>
<feature type="domain" description="Glutaredoxin" evidence="3">
    <location>
        <begin position="137"/>
        <end position="202"/>
    </location>
</feature>
<protein>
    <recommendedName>
        <fullName evidence="3">Glutaredoxin domain-containing protein</fullName>
    </recommendedName>
</protein>
<evidence type="ECO:0000259" key="3">
    <source>
        <dbReference type="Pfam" id="PF00462"/>
    </source>
</evidence>
<evidence type="ECO:0000313" key="5">
    <source>
        <dbReference type="Proteomes" id="UP001600064"/>
    </source>
</evidence>
<dbReference type="CDD" id="cd03419">
    <property type="entry name" value="GRX_GRXh_1_2_like"/>
    <property type="match status" value="1"/>
</dbReference>
<dbReference type="PRINTS" id="PR00160">
    <property type="entry name" value="GLUTAREDOXIN"/>
</dbReference>
<organism evidence="4 5">
    <name type="scientific">Remersonia thermophila</name>
    <dbReference type="NCBI Taxonomy" id="72144"/>
    <lineage>
        <taxon>Eukaryota</taxon>
        <taxon>Fungi</taxon>
        <taxon>Dikarya</taxon>
        <taxon>Ascomycota</taxon>
        <taxon>Pezizomycotina</taxon>
        <taxon>Sordariomycetes</taxon>
        <taxon>Sordariomycetidae</taxon>
        <taxon>Sordariales</taxon>
        <taxon>Sordariales incertae sedis</taxon>
        <taxon>Remersonia</taxon>
    </lineage>
</organism>
<dbReference type="EMBL" id="JAZGUE010000002">
    <property type="protein sequence ID" value="KAL2269765.1"/>
    <property type="molecule type" value="Genomic_DNA"/>
</dbReference>
<dbReference type="SUPFAM" id="SSF52833">
    <property type="entry name" value="Thioredoxin-like"/>
    <property type="match status" value="1"/>
</dbReference>
<proteinExistence type="predicted"/>
<sequence length="243" mass="26507">MPSPRRYRVLTYLVVAGIVTLLFFASQSRDPTALGTHAAKGFYDKTVEAMDKHNNVQYADGLHRGVADRLRQAEQAAKDGAEAKGPKQPQAPQQAVGHKNPDPAAVAHEKAKGKGGESKRDREVEEVLNDIMKKSPVIIFSKSYCPYSKAAKGILLEKYSIEPAPFVVELDHHPLGQRIQARLAEMTGRRTVPNVMVYGQSIGGGDEVSAMDRSKTLVDKMRSLAGSRVSVSLRSEQSQQNAG</sequence>
<dbReference type="InterPro" id="IPR011899">
    <property type="entry name" value="Glutaredoxin_euk/vir"/>
</dbReference>
<dbReference type="NCBIfam" id="TIGR02180">
    <property type="entry name" value="GRX_euk"/>
    <property type="match status" value="1"/>
</dbReference>
<feature type="compositionally biased region" description="Basic and acidic residues" evidence="1">
    <location>
        <begin position="71"/>
        <end position="85"/>
    </location>
</feature>
<feature type="compositionally biased region" description="Basic and acidic residues" evidence="1">
    <location>
        <begin position="107"/>
        <end position="123"/>
    </location>
</feature>
<keyword evidence="5" id="KW-1185">Reference proteome</keyword>
<feature type="region of interest" description="Disordered" evidence="1">
    <location>
        <begin position="71"/>
        <end position="123"/>
    </location>
</feature>
<dbReference type="InterPro" id="IPR036249">
    <property type="entry name" value="Thioredoxin-like_sf"/>
</dbReference>
<dbReference type="PANTHER" id="PTHR45694">
    <property type="entry name" value="GLUTAREDOXIN 2"/>
    <property type="match status" value="1"/>
</dbReference>
<dbReference type="Proteomes" id="UP001600064">
    <property type="component" value="Unassembled WGS sequence"/>
</dbReference>
<dbReference type="RefSeq" id="XP_070868489.1">
    <property type="nucleotide sequence ID" value="XM_071008164.1"/>
</dbReference>
<keyword evidence="2" id="KW-1133">Transmembrane helix</keyword>
<dbReference type="GeneID" id="98122808"/>
<feature type="transmembrane region" description="Helical" evidence="2">
    <location>
        <begin position="7"/>
        <end position="25"/>
    </location>
</feature>
<name>A0ABR4DHB6_9PEZI</name>
<dbReference type="PANTHER" id="PTHR45694:SF5">
    <property type="entry name" value="GLUTAREDOXIN 2"/>
    <property type="match status" value="1"/>
</dbReference>
<dbReference type="InterPro" id="IPR002109">
    <property type="entry name" value="Glutaredoxin"/>
</dbReference>
<gene>
    <name evidence="4" type="ORF">VTJ83DRAFT_1949</name>
</gene>
<reference evidence="4 5" key="1">
    <citation type="journal article" date="2024" name="Commun. Biol.">
        <title>Comparative genomic analysis of thermophilic fungi reveals convergent evolutionary adaptations and gene losses.</title>
        <authorList>
            <person name="Steindorff A.S."/>
            <person name="Aguilar-Pontes M.V."/>
            <person name="Robinson A.J."/>
            <person name="Andreopoulos B."/>
            <person name="LaButti K."/>
            <person name="Kuo A."/>
            <person name="Mondo S."/>
            <person name="Riley R."/>
            <person name="Otillar R."/>
            <person name="Haridas S."/>
            <person name="Lipzen A."/>
            <person name="Grimwood J."/>
            <person name="Schmutz J."/>
            <person name="Clum A."/>
            <person name="Reid I.D."/>
            <person name="Moisan M.C."/>
            <person name="Butler G."/>
            <person name="Nguyen T.T.M."/>
            <person name="Dewar K."/>
            <person name="Conant G."/>
            <person name="Drula E."/>
            <person name="Henrissat B."/>
            <person name="Hansel C."/>
            <person name="Singer S."/>
            <person name="Hutchinson M.I."/>
            <person name="de Vries R.P."/>
            <person name="Natvig D.O."/>
            <person name="Powell A.J."/>
            <person name="Tsang A."/>
            <person name="Grigoriev I.V."/>
        </authorList>
    </citation>
    <scope>NUCLEOTIDE SEQUENCE [LARGE SCALE GENOMIC DNA]</scope>
    <source>
        <strain evidence="4 5">ATCC 22073</strain>
    </source>
</reference>
<dbReference type="Pfam" id="PF00462">
    <property type="entry name" value="Glutaredoxin"/>
    <property type="match status" value="1"/>
</dbReference>
<dbReference type="InterPro" id="IPR014025">
    <property type="entry name" value="Glutaredoxin_subgr"/>
</dbReference>
<evidence type="ECO:0000256" key="2">
    <source>
        <dbReference type="SAM" id="Phobius"/>
    </source>
</evidence>
<dbReference type="Gene3D" id="3.40.30.10">
    <property type="entry name" value="Glutaredoxin"/>
    <property type="match status" value="1"/>
</dbReference>
<accession>A0ABR4DHB6</accession>
<comment type="caution">
    <text evidence="4">The sequence shown here is derived from an EMBL/GenBank/DDBJ whole genome shotgun (WGS) entry which is preliminary data.</text>
</comment>
<keyword evidence="2" id="KW-0812">Transmembrane</keyword>
<dbReference type="PROSITE" id="PS51354">
    <property type="entry name" value="GLUTAREDOXIN_2"/>
    <property type="match status" value="1"/>
</dbReference>